<comment type="pathway">
    <text evidence="1">Protein modification; protein glycosylation.</text>
</comment>
<dbReference type="InterPro" id="IPR011990">
    <property type="entry name" value="TPR-like_helical_dom_sf"/>
</dbReference>
<name>A0A3S2VRA6_9PROT</name>
<keyword evidence="5" id="KW-1185">Reference proteome</keyword>
<dbReference type="PANTHER" id="PTHR44835">
    <property type="entry name" value="UDP-N-ACETYLGLUCOSAMINE--PEPTIDE N-ACETYLGLUCOSAMINYLTRANSFERASE SPINDLY-RELATED"/>
    <property type="match status" value="1"/>
</dbReference>
<dbReference type="RefSeq" id="WP_127763916.1">
    <property type="nucleotide sequence ID" value="NZ_SADE01000001.1"/>
</dbReference>
<dbReference type="AlphaFoldDB" id="A0A3S2VRA6"/>
<organism evidence="4 5">
    <name type="scientific">Hwanghaeella grinnelliae</name>
    <dbReference type="NCBI Taxonomy" id="2500179"/>
    <lineage>
        <taxon>Bacteria</taxon>
        <taxon>Pseudomonadati</taxon>
        <taxon>Pseudomonadota</taxon>
        <taxon>Alphaproteobacteria</taxon>
        <taxon>Rhodospirillales</taxon>
        <taxon>Rhodospirillaceae</taxon>
        <taxon>Hwanghaeella</taxon>
    </lineage>
</organism>
<reference evidence="5" key="1">
    <citation type="submission" date="2019-01" db="EMBL/GenBank/DDBJ databases">
        <title>Gri0909 isolated from a small marine red alga.</title>
        <authorList>
            <person name="Kim J."/>
            <person name="Jeong S.E."/>
            <person name="Jeon C.O."/>
        </authorList>
    </citation>
    <scope>NUCLEOTIDE SEQUENCE [LARGE SCALE GENOMIC DNA]</scope>
    <source>
        <strain evidence="5">Gri0909</strain>
    </source>
</reference>
<keyword evidence="2" id="KW-0328">Glycosyltransferase</keyword>
<gene>
    <name evidence="4" type="ORF">EOI86_04475</name>
</gene>
<accession>A0A3S2VRA6</accession>
<dbReference type="Proteomes" id="UP000287447">
    <property type="component" value="Unassembled WGS sequence"/>
</dbReference>
<dbReference type="EMBL" id="SADE01000001">
    <property type="protein sequence ID" value="RVU38544.1"/>
    <property type="molecule type" value="Genomic_DNA"/>
</dbReference>
<evidence type="ECO:0000256" key="1">
    <source>
        <dbReference type="ARBA" id="ARBA00004922"/>
    </source>
</evidence>
<dbReference type="GO" id="GO:0016757">
    <property type="term" value="F:glycosyltransferase activity"/>
    <property type="evidence" value="ECO:0007669"/>
    <property type="project" value="UniProtKB-KW"/>
</dbReference>
<dbReference type="Gene3D" id="3.40.50.2000">
    <property type="entry name" value="Glycogen Phosphorylase B"/>
    <property type="match status" value="1"/>
</dbReference>
<protein>
    <submittedName>
        <fullName evidence="4">Glycosyltransferase family 41 protein</fullName>
    </submittedName>
</protein>
<evidence type="ECO:0000256" key="2">
    <source>
        <dbReference type="ARBA" id="ARBA00022676"/>
    </source>
</evidence>
<keyword evidence="3 4" id="KW-0808">Transferase</keyword>
<dbReference type="PANTHER" id="PTHR44835:SF1">
    <property type="entry name" value="PROTEIN O-GLCNAC TRANSFERASE"/>
    <property type="match status" value="1"/>
</dbReference>
<evidence type="ECO:0000256" key="3">
    <source>
        <dbReference type="ARBA" id="ARBA00022679"/>
    </source>
</evidence>
<dbReference type="Gene3D" id="3.40.50.11380">
    <property type="match status" value="1"/>
</dbReference>
<dbReference type="Gene3D" id="1.25.40.10">
    <property type="entry name" value="Tetratricopeptide repeat domain"/>
    <property type="match status" value="2"/>
</dbReference>
<evidence type="ECO:0000313" key="5">
    <source>
        <dbReference type="Proteomes" id="UP000287447"/>
    </source>
</evidence>
<dbReference type="OrthoDB" id="7314762at2"/>
<proteinExistence type="predicted"/>
<dbReference type="SUPFAM" id="SSF48452">
    <property type="entry name" value="TPR-like"/>
    <property type="match status" value="1"/>
</dbReference>
<comment type="caution">
    <text evidence="4">The sequence shown here is derived from an EMBL/GenBank/DDBJ whole genome shotgun (WGS) entry which is preliminary data.</text>
</comment>
<dbReference type="InterPro" id="IPR051939">
    <property type="entry name" value="Glycosyltr_41/O-GlcNAc_trsf"/>
</dbReference>
<sequence length="632" mass="68276">MSGNREKAKDLLATALASLEASKAEDAVDATGEAIKLAPGYAAAIHVLGLTALQMDSALRAEELFRIAHDTAPDIREHCEALAIVSAKLGRLNDALFYGKLSPSLPHSADFPGLLPAWLGTYEDAMRSMDRSDRVDAGLSLMREGRYIEAVEDLRVGVETKTTDDRGWRALRDCLVMMDQPYEALLAGQALASIRKSSFEDMSAVAEILTHIGRFDEAQSCHIKAVQELPHSAAVRSALIRDLHVLPDIDPEDIRKSERLWEISFKPDSEHLLPREKPLEDGVLRVGILSGRMRGLQGMEAIWPAFAAHGRADVKAHVYSNNITDDALTRKIRGEVAGWTDINRVDDATAARIIRNDRIDVLIDLDGHGATGRMGIAGARPAPLVLSWFGLVDPDAVIHDGTINGEGILLKTGARVACSPFCFPSDVVLPPVSAGLPWMPIRAGISCPPRKLTDEFIAVLVRLCAANPTLRIVLNPVAVGGGPGLDAIEPKLDKAGILDRLDYSEPTENSAKTIDNFTANVDFVLDPGPDGDLQLAWETLTASCPILIRADGHPSNHAASALLRQTGLAEMAVADFEAMLARASDWISSAEKMNTVKEEMNRKIGDAFLLSKSNEASMGFVDALRKAAATRV</sequence>
<evidence type="ECO:0000313" key="4">
    <source>
        <dbReference type="EMBL" id="RVU38544.1"/>
    </source>
</evidence>